<name>A0A852VAC9_9ACTN</name>
<evidence type="ECO:0000313" key="3">
    <source>
        <dbReference type="Proteomes" id="UP000576393"/>
    </source>
</evidence>
<reference evidence="2 3" key="1">
    <citation type="submission" date="2020-07" db="EMBL/GenBank/DDBJ databases">
        <title>Sequencing the genomes of 1000 actinobacteria strains.</title>
        <authorList>
            <person name="Klenk H.-P."/>
        </authorList>
    </citation>
    <scope>NUCLEOTIDE SEQUENCE [LARGE SCALE GENOMIC DNA]</scope>
    <source>
        <strain evidence="2 3">DSM 45763</strain>
    </source>
</reference>
<sequence>MRCVTRWARCRLNLHRFDGNPLRRGSDRLETVALLVAAVLFVACLWPAMALGRQVYAGGMRAELTGPGHRVPVTAQVVDAPKAPETGPQWRVRTVRWNTADGAVRTAKVTLPPDTGAGTHTRVWLDTSGRPTSAPQSHVKTVLDTVFAVVTLIGWAAALLLLGVAGLRGLLNRHRAAEWERAWALADQRWRRRRQA</sequence>
<organism evidence="2 3">
    <name type="scientific">Streptosporangium sandarakinum</name>
    <dbReference type="NCBI Taxonomy" id="1260955"/>
    <lineage>
        <taxon>Bacteria</taxon>
        <taxon>Bacillati</taxon>
        <taxon>Actinomycetota</taxon>
        <taxon>Actinomycetes</taxon>
        <taxon>Streptosporangiales</taxon>
        <taxon>Streptosporangiaceae</taxon>
        <taxon>Streptosporangium</taxon>
    </lineage>
</organism>
<evidence type="ECO:0000313" key="2">
    <source>
        <dbReference type="EMBL" id="NYF44468.1"/>
    </source>
</evidence>
<keyword evidence="1" id="KW-0812">Transmembrane</keyword>
<evidence type="ECO:0000256" key="1">
    <source>
        <dbReference type="SAM" id="Phobius"/>
    </source>
</evidence>
<keyword evidence="1" id="KW-1133">Transmembrane helix</keyword>
<feature type="transmembrane region" description="Helical" evidence="1">
    <location>
        <begin position="32"/>
        <end position="51"/>
    </location>
</feature>
<keyword evidence="3" id="KW-1185">Reference proteome</keyword>
<dbReference type="EMBL" id="JACCCO010000003">
    <property type="protein sequence ID" value="NYF44468.1"/>
    <property type="molecule type" value="Genomic_DNA"/>
</dbReference>
<dbReference type="PANTHER" id="PTHR42305">
    <property type="entry name" value="MEMBRANE PROTEIN RV1733C-RELATED"/>
    <property type="match status" value="1"/>
</dbReference>
<protein>
    <submittedName>
        <fullName evidence="2">Uncharacterized protein</fullName>
    </submittedName>
</protein>
<gene>
    <name evidence="2" type="ORF">HDA43_006695</name>
</gene>
<dbReference type="PANTHER" id="PTHR42305:SF1">
    <property type="entry name" value="MEMBRANE PROTEIN RV1733C-RELATED"/>
    <property type="match status" value="1"/>
</dbReference>
<keyword evidence="1" id="KW-0472">Membrane</keyword>
<comment type="caution">
    <text evidence="2">The sequence shown here is derived from an EMBL/GenBank/DDBJ whole genome shotgun (WGS) entry which is preliminary data.</text>
</comment>
<accession>A0A852VAC9</accession>
<dbReference type="InterPro" id="IPR039708">
    <property type="entry name" value="MT1774/Rv1733c-like"/>
</dbReference>
<dbReference type="Proteomes" id="UP000576393">
    <property type="component" value="Unassembled WGS sequence"/>
</dbReference>
<proteinExistence type="predicted"/>
<dbReference type="AlphaFoldDB" id="A0A852VAC9"/>
<feature type="transmembrane region" description="Helical" evidence="1">
    <location>
        <begin position="146"/>
        <end position="171"/>
    </location>
</feature>
<dbReference type="RefSeq" id="WP_179828592.1">
    <property type="nucleotide sequence ID" value="NZ_JACCCO010000003.1"/>
</dbReference>